<evidence type="ECO:0000256" key="1">
    <source>
        <dbReference type="SAM" id="Phobius"/>
    </source>
</evidence>
<keyword evidence="1" id="KW-0812">Transmembrane</keyword>
<dbReference type="EMBL" id="JACGWS010000004">
    <property type="protein sequence ID" value="MBC8754604.1"/>
    <property type="molecule type" value="Genomic_DNA"/>
</dbReference>
<keyword evidence="1" id="KW-1133">Transmembrane helix</keyword>
<organism evidence="2 3">
    <name type="scientific">Kordia aestuariivivens</name>
    <dbReference type="NCBI Taxonomy" id="2759037"/>
    <lineage>
        <taxon>Bacteria</taxon>
        <taxon>Pseudomonadati</taxon>
        <taxon>Bacteroidota</taxon>
        <taxon>Flavobacteriia</taxon>
        <taxon>Flavobacteriales</taxon>
        <taxon>Flavobacteriaceae</taxon>
        <taxon>Kordia</taxon>
    </lineage>
</organism>
<name>A0ABR7Q7S8_9FLAO</name>
<feature type="transmembrane region" description="Helical" evidence="1">
    <location>
        <begin position="54"/>
        <end position="73"/>
    </location>
</feature>
<comment type="caution">
    <text evidence="2">The sequence shown here is derived from an EMBL/GenBank/DDBJ whole genome shotgun (WGS) entry which is preliminary data.</text>
</comment>
<accession>A0ABR7Q7S8</accession>
<sequence length="112" mass="13111">MRLSYYCTSPSCGKINYIKVKSDNRYDLKDEIGEEFNERCKHCGHHTKKHINRLYGEMNMTLLLIAFLVAAVLTVIVWYLGYIVGAITFGIPAFFWFDQKKRATDFNKMMID</sequence>
<evidence type="ECO:0008006" key="4">
    <source>
        <dbReference type="Google" id="ProtNLM"/>
    </source>
</evidence>
<dbReference type="RefSeq" id="WP_187561656.1">
    <property type="nucleotide sequence ID" value="NZ_JACGWS010000004.1"/>
</dbReference>
<proteinExistence type="predicted"/>
<evidence type="ECO:0000313" key="2">
    <source>
        <dbReference type="EMBL" id="MBC8754604.1"/>
    </source>
</evidence>
<reference evidence="2 3" key="1">
    <citation type="submission" date="2020-07" db="EMBL/GenBank/DDBJ databases">
        <title>Description of Kordia aestuariivivens sp. nov., isolated from a tidal flat.</title>
        <authorList>
            <person name="Park S."/>
            <person name="Yoon J.-H."/>
        </authorList>
    </citation>
    <scope>NUCLEOTIDE SEQUENCE [LARGE SCALE GENOMIC DNA]</scope>
    <source>
        <strain evidence="2 3">YSTF-M3</strain>
    </source>
</reference>
<dbReference type="Proteomes" id="UP000619238">
    <property type="component" value="Unassembled WGS sequence"/>
</dbReference>
<gene>
    <name evidence="2" type="ORF">H2O64_07955</name>
</gene>
<keyword evidence="3" id="KW-1185">Reference proteome</keyword>
<protein>
    <recommendedName>
        <fullName evidence="4">DUF983 domain-containing protein</fullName>
    </recommendedName>
</protein>
<evidence type="ECO:0000313" key="3">
    <source>
        <dbReference type="Proteomes" id="UP000619238"/>
    </source>
</evidence>
<feature type="transmembrane region" description="Helical" evidence="1">
    <location>
        <begin position="79"/>
        <end position="97"/>
    </location>
</feature>
<keyword evidence="1" id="KW-0472">Membrane</keyword>